<dbReference type="Gene3D" id="3.30.70.270">
    <property type="match status" value="1"/>
</dbReference>
<dbReference type="Proteomes" id="UP000292627">
    <property type="component" value="Unassembled WGS sequence"/>
</dbReference>
<feature type="domain" description="GGDEF" evidence="3">
    <location>
        <begin position="106"/>
        <end position="258"/>
    </location>
</feature>
<protein>
    <submittedName>
        <fullName evidence="4">Bifunctional diguanylate cyclase/phosphodiesterase</fullName>
    </submittedName>
</protein>
<evidence type="ECO:0000259" key="3">
    <source>
        <dbReference type="PROSITE" id="PS50887"/>
    </source>
</evidence>
<dbReference type="PANTHER" id="PTHR44757">
    <property type="entry name" value="DIGUANYLATE CYCLASE DGCP"/>
    <property type="match status" value="1"/>
</dbReference>
<dbReference type="InterPro" id="IPR052155">
    <property type="entry name" value="Biofilm_reg_signaling"/>
</dbReference>
<reference evidence="4 5" key="1">
    <citation type="submission" date="2019-02" db="EMBL/GenBank/DDBJ databases">
        <title>WGS of Pseudoxanthomonas species novum from clinical isolates.</title>
        <authorList>
            <person name="Bernier A.-M."/>
            <person name="Bernard K."/>
            <person name="Vachon A."/>
        </authorList>
    </citation>
    <scope>NUCLEOTIDE SEQUENCE [LARGE SCALE GENOMIC DNA]</scope>
    <source>
        <strain evidence="4 5">NML171200</strain>
    </source>
</reference>
<dbReference type="InterPro" id="IPR035919">
    <property type="entry name" value="EAL_sf"/>
</dbReference>
<comment type="caution">
    <text evidence="4">The sequence shown here is derived from an EMBL/GenBank/DDBJ whole genome shotgun (WGS) entry which is preliminary data.</text>
</comment>
<dbReference type="SMART" id="SM00052">
    <property type="entry name" value="EAL"/>
    <property type="match status" value="1"/>
</dbReference>
<sequence length="531" mass="58487">MAAGHPDGRPPARCPRAGLGRAHDRSRRRRLPPGAGLAAEPAAALGRPEPGRVNRSPFEDPIAGYVDALLDDPARERARTEEDPVTGLPTRNGLLVALDERRSQGVPTAVAVLGLDNFRSVIVTLGHATADTVLQVVAARLLARLPDDVFLARLEGDEFALCFPSARQKPVEATLNALLLDLAQPCEVDLHRVHLDACIGVAMDGEAEPPPPPAPADEIAAVDDSPELPDALELVTRAQLAMHYAKRTRGRSLRRFEPSMRTEAIDRRKLDLELRRAHRDGEFELHYQPQIELKSGRVSGAEALLRWRHPERGLLMPAEFLNALAISGIATTVGWWVLERACRDAVSWPLMDGRPLAVSVNLFPVQFAHEDLLKEVDNALAVSGLAPARLELELTEIIALSDDGNAANTLQQLRRRGLRVAYDDFGTGYASLSTLHHLAVDRVKIDRGFVRDVMQDRGDAAIVRSILLIARNFDLQVTAEGVETDTQAEFLRALGCNEVQGYLYSPALPRVDFDAWLDRYQRSRSLPDDRR</sequence>
<accession>A0A4Q8LGT3</accession>
<organism evidence="4 5">
    <name type="scientific">Pseudoxanthomonas winnipegensis</name>
    <dbReference type="NCBI Taxonomy" id="2480810"/>
    <lineage>
        <taxon>Bacteria</taxon>
        <taxon>Pseudomonadati</taxon>
        <taxon>Pseudomonadota</taxon>
        <taxon>Gammaproteobacteria</taxon>
        <taxon>Lysobacterales</taxon>
        <taxon>Lysobacteraceae</taxon>
        <taxon>Pseudoxanthomonas</taxon>
    </lineage>
</organism>
<dbReference type="PANTHER" id="PTHR44757:SF2">
    <property type="entry name" value="BIOFILM ARCHITECTURE MAINTENANCE PROTEIN MBAA"/>
    <property type="match status" value="1"/>
</dbReference>
<dbReference type="OrthoDB" id="197861at2"/>
<dbReference type="SUPFAM" id="SSF55073">
    <property type="entry name" value="Nucleotide cyclase"/>
    <property type="match status" value="1"/>
</dbReference>
<gene>
    <name evidence="4" type="ORF">EA660_03470</name>
</gene>
<dbReference type="InterPro" id="IPR043128">
    <property type="entry name" value="Rev_trsase/Diguanyl_cyclase"/>
</dbReference>
<dbReference type="CDD" id="cd01948">
    <property type="entry name" value="EAL"/>
    <property type="match status" value="1"/>
</dbReference>
<dbReference type="AlphaFoldDB" id="A0A4Q8LGT3"/>
<feature type="compositionally biased region" description="Basic and acidic residues" evidence="1">
    <location>
        <begin position="1"/>
        <end position="10"/>
    </location>
</feature>
<dbReference type="Pfam" id="PF00990">
    <property type="entry name" value="GGDEF"/>
    <property type="match status" value="1"/>
</dbReference>
<evidence type="ECO:0000313" key="4">
    <source>
        <dbReference type="EMBL" id="TAA28651.1"/>
    </source>
</evidence>
<evidence type="ECO:0000313" key="5">
    <source>
        <dbReference type="Proteomes" id="UP000292627"/>
    </source>
</evidence>
<dbReference type="CDD" id="cd01949">
    <property type="entry name" value="GGDEF"/>
    <property type="match status" value="1"/>
</dbReference>
<feature type="region of interest" description="Disordered" evidence="1">
    <location>
        <begin position="1"/>
        <end position="58"/>
    </location>
</feature>
<dbReference type="Gene3D" id="3.20.20.450">
    <property type="entry name" value="EAL domain"/>
    <property type="match status" value="1"/>
</dbReference>
<dbReference type="InterPro" id="IPR001633">
    <property type="entry name" value="EAL_dom"/>
</dbReference>
<feature type="domain" description="EAL" evidence="2">
    <location>
        <begin position="267"/>
        <end position="521"/>
    </location>
</feature>
<dbReference type="NCBIfam" id="TIGR00254">
    <property type="entry name" value="GGDEF"/>
    <property type="match status" value="1"/>
</dbReference>
<dbReference type="EMBL" id="SHMC01000001">
    <property type="protein sequence ID" value="TAA28651.1"/>
    <property type="molecule type" value="Genomic_DNA"/>
</dbReference>
<feature type="compositionally biased region" description="Low complexity" evidence="1">
    <location>
        <begin position="32"/>
        <end position="48"/>
    </location>
</feature>
<dbReference type="Pfam" id="PF00563">
    <property type="entry name" value="EAL"/>
    <property type="match status" value="1"/>
</dbReference>
<dbReference type="PROSITE" id="PS50887">
    <property type="entry name" value="GGDEF"/>
    <property type="match status" value="1"/>
</dbReference>
<dbReference type="InterPro" id="IPR000160">
    <property type="entry name" value="GGDEF_dom"/>
</dbReference>
<dbReference type="SMART" id="SM00267">
    <property type="entry name" value="GGDEF"/>
    <property type="match status" value="1"/>
</dbReference>
<dbReference type="SUPFAM" id="SSF141868">
    <property type="entry name" value="EAL domain-like"/>
    <property type="match status" value="1"/>
</dbReference>
<dbReference type="InterPro" id="IPR029787">
    <property type="entry name" value="Nucleotide_cyclase"/>
</dbReference>
<evidence type="ECO:0000259" key="2">
    <source>
        <dbReference type="PROSITE" id="PS50883"/>
    </source>
</evidence>
<proteinExistence type="predicted"/>
<evidence type="ECO:0000256" key="1">
    <source>
        <dbReference type="SAM" id="MobiDB-lite"/>
    </source>
</evidence>
<name>A0A4Q8LGT3_9GAMM</name>
<dbReference type="PROSITE" id="PS50883">
    <property type="entry name" value="EAL"/>
    <property type="match status" value="1"/>
</dbReference>